<dbReference type="SMART" id="SM00342">
    <property type="entry name" value="HTH_ARAC"/>
    <property type="match status" value="1"/>
</dbReference>
<evidence type="ECO:0000313" key="6">
    <source>
        <dbReference type="Proteomes" id="UP000190166"/>
    </source>
</evidence>
<dbReference type="InterPro" id="IPR009057">
    <property type="entry name" value="Homeodomain-like_sf"/>
</dbReference>
<dbReference type="SUPFAM" id="SSF46689">
    <property type="entry name" value="Homeodomain-like"/>
    <property type="match status" value="2"/>
</dbReference>
<evidence type="ECO:0000256" key="3">
    <source>
        <dbReference type="ARBA" id="ARBA00023163"/>
    </source>
</evidence>
<keyword evidence="1" id="KW-0805">Transcription regulation</keyword>
<dbReference type="InterPro" id="IPR018062">
    <property type="entry name" value="HTH_AraC-typ_CS"/>
</dbReference>
<dbReference type="RefSeq" id="WP_079472457.1">
    <property type="nucleotide sequence ID" value="NZ_FUZZ01000004.1"/>
</dbReference>
<dbReference type="SUPFAM" id="SSF52317">
    <property type="entry name" value="Class I glutamine amidotransferase-like"/>
    <property type="match status" value="1"/>
</dbReference>
<dbReference type="PANTHER" id="PTHR43280:SF2">
    <property type="entry name" value="HTH-TYPE TRANSCRIPTIONAL REGULATOR EXSA"/>
    <property type="match status" value="1"/>
</dbReference>
<dbReference type="Gene3D" id="1.10.10.60">
    <property type="entry name" value="Homeodomain-like"/>
    <property type="match status" value="2"/>
</dbReference>
<dbReference type="InterPro" id="IPR002818">
    <property type="entry name" value="DJ-1/PfpI"/>
</dbReference>
<evidence type="ECO:0000313" key="5">
    <source>
        <dbReference type="EMBL" id="SKD09318.1"/>
    </source>
</evidence>
<dbReference type="GO" id="GO:0043565">
    <property type="term" value="F:sequence-specific DNA binding"/>
    <property type="evidence" value="ECO:0007669"/>
    <property type="project" value="InterPro"/>
</dbReference>
<evidence type="ECO:0000256" key="2">
    <source>
        <dbReference type="ARBA" id="ARBA00023125"/>
    </source>
</evidence>
<keyword evidence="3" id="KW-0804">Transcription</keyword>
<proteinExistence type="predicted"/>
<evidence type="ECO:0000259" key="4">
    <source>
        <dbReference type="PROSITE" id="PS01124"/>
    </source>
</evidence>
<dbReference type="AlphaFoldDB" id="A0A1T5PAB0"/>
<dbReference type="Pfam" id="PF01965">
    <property type="entry name" value="DJ-1_PfpI"/>
    <property type="match status" value="1"/>
</dbReference>
<organism evidence="5 6">
    <name type="scientific">Chitinophaga ginsengisegetis</name>
    <dbReference type="NCBI Taxonomy" id="393003"/>
    <lineage>
        <taxon>Bacteria</taxon>
        <taxon>Pseudomonadati</taxon>
        <taxon>Bacteroidota</taxon>
        <taxon>Chitinophagia</taxon>
        <taxon>Chitinophagales</taxon>
        <taxon>Chitinophagaceae</taxon>
        <taxon>Chitinophaga</taxon>
    </lineage>
</organism>
<dbReference type="InterPro" id="IPR018060">
    <property type="entry name" value="HTH_AraC"/>
</dbReference>
<evidence type="ECO:0000256" key="1">
    <source>
        <dbReference type="ARBA" id="ARBA00023015"/>
    </source>
</evidence>
<reference evidence="5 6" key="1">
    <citation type="submission" date="2017-02" db="EMBL/GenBank/DDBJ databases">
        <authorList>
            <person name="Peterson S.W."/>
        </authorList>
    </citation>
    <scope>NUCLEOTIDE SEQUENCE [LARGE SCALE GENOMIC DNA]</scope>
    <source>
        <strain evidence="5 6">DSM 18108</strain>
    </source>
</reference>
<dbReference type="PROSITE" id="PS00041">
    <property type="entry name" value="HTH_ARAC_FAMILY_1"/>
    <property type="match status" value="1"/>
</dbReference>
<dbReference type="Gene3D" id="3.40.50.880">
    <property type="match status" value="1"/>
</dbReference>
<dbReference type="Proteomes" id="UP000190166">
    <property type="component" value="Unassembled WGS sequence"/>
</dbReference>
<dbReference type="GO" id="GO:0003700">
    <property type="term" value="F:DNA-binding transcription factor activity"/>
    <property type="evidence" value="ECO:0007669"/>
    <property type="project" value="InterPro"/>
</dbReference>
<dbReference type="EMBL" id="FUZZ01000004">
    <property type="protein sequence ID" value="SKD09318.1"/>
    <property type="molecule type" value="Genomic_DNA"/>
</dbReference>
<sequence>MRIAILDYKDAVPTCVTGPADIWGGLKRMYPLVTGTPLKEDIGIDFITEADGQFTRRPMGSSEAQQLTPRDRYRLIIIPAMRYDKIDEVISREGRLIAWLKQQRHKGADLASICVGAFLLAETGLLDGKKATTNWLFADRFQQRYPAISVQDDKIIVDEGAVYSCGGAFSFTTFMIYLIEKLIGHQEAVMASKILMINTHEDSQLAFSVFRFQHDHVDDPIKKIQQFIEANYQEAIILEKLAGDHHMSVRNFIRRFRQATGNTPLEYLQRVRIEAAKKLLENTRESIENVALQCGYEDISFFRKVFRRQVDMSPKEYHLKYGKLSERQKLKA</sequence>
<name>A0A1T5PAB0_9BACT</name>
<protein>
    <submittedName>
        <fullName evidence="5">Transcriptional regulator GlxA family, contains an amidase domain and an AraC-type DNA-binding HTH domain</fullName>
    </submittedName>
</protein>
<dbReference type="STRING" id="393003.SAMN05660461_5202"/>
<feature type="domain" description="HTH araC/xylS-type" evidence="4">
    <location>
        <begin position="222"/>
        <end position="320"/>
    </location>
</feature>
<dbReference type="Pfam" id="PF12833">
    <property type="entry name" value="HTH_18"/>
    <property type="match status" value="1"/>
</dbReference>
<gene>
    <name evidence="5" type="ORF">SAMN05660461_5202</name>
</gene>
<keyword evidence="2 5" id="KW-0238">DNA-binding</keyword>
<dbReference type="PROSITE" id="PS01124">
    <property type="entry name" value="HTH_ARAC_FAMILY_2"/>
    <property type="match status" value="1"/>
</dbReference>
<accession>A0A1T5PAB0</accession>
<dbReference type="InterPro" id="IPR029062">
    <property type="entry name" value="Class_I_gatase-like"/>
</dbReference>
<keyword evidence="6" id="KW-1185">Reference proteome</keyword>
<dbReference type="PANTHER" id="PTHR43280">
    <property type="entry name" value="ARAC-FAMILY TRANSCRIPTIONAL REGULATOR"/>
    <property type="match status" value="1"/>
</dbReference>